<sequence length="67" mass="7632">MSGAVVNDGVMRIFHPLLAVSSSANKCFTALRVYTQHYANGTKTITFFCDWRYNLPKSQFSKSEEYC</sequence>
<evidence type="ECO:0000313" key="2">
    <source>
        <dbReference type="EMBL" id="OYE45569.1"/>
    </source>
</evidence>
<dbReference type="EMBL" id="NQBG01000020">
    <property type="protein sequence ID" value="OYG98706.1"/>
    <property type="molecule type" value="Genomic_DNA"/>
</dbReference>
<organism evidence="2 6">
    <name type="scientific">Shigella sonnei</name>
    <dbReference type="NCBI Taxonomy" id="624"/>
    <lineage>
        <taxon>Bacteria</taxon>
        <taxon>Pseudomonadati</taxon>
        <taxon>Pseudomonadota</taxon>
        <taxon>Gammaproteobacteria</taxon>
        <taxon>Enterobacterales</taxon>
        <taxon>Enterobacteriaceae</taxon>
        <taxon>Shigella</taxon>
    </lineage>
</organism>
<evidence type="ECO:0000313" key="5">
    <source>
        <dbReference type="Proteomes" id="UP000215313"/>
    </source>
</evidence>
<dbReference type="EMBL" id="CP019689">
    <property type="protein sequence ID" value="ARS06243.1"/>
    <property type="molecule type" value="Genomic_DNA"/>
</dbReference>
<dbReference type="AlphaFoldDB" id="A0A0I0ZJA3"/>
<dbReference type="Proteomes" id="UP000215313">
    <property type="component" value="Unassembled WGS sequence"/>
</dbReference>
<dbReference type="Proteomes" id="UP000215497">
    <property type="component" value="Unassembled WGS sequence"/>
</dbReference>
<evidence type="ECO:0000313" key="3">
    <source>
        <dbReference type="EMBL" id="OYG98706.1"/>
    </source>
</evidence>
<dbReference type="Proteomes" id="UP000194501">
    <property type="component" value="Chromosome"/>
</dbReference>
<evidence type="ECO:0000313" key="1">
    <source>
        <dbReference type="EMBL" id="ARS06243.1"/>
    </source>
</evidence>
<reference evidence="5 6" key="2">
    <citation type="submission" date="2017-08" db="EMBL/GenBank/DDBJ databases">
        <authorList>
            <person name="Fouts D."/>
            <person name="Sutton G."/>
            <person name="Nguyen K."/>
            <person name="Thamlikitkul V."/>
        </authorList>
    </citation>
    <scope>NUCLEOTIDE SEQUENCE [LARGE SCALE GENOMIC DNA]</scope>
    <source>
        <strain evidence="2 6">ECCRETH04</strain>
        <strain evidence="3 5">ECH+15</strain>
    </source>
</reference>
<accession>A0A0I0ZJA3</accession>
<proteinExistence type="predicted"/>
<evidence type="ECO:0000313" key="6">
    <source>
        <dbReference type="Proteomes" id="UP000215497"/>
    </source>
</evidence>
<dbReference type="EMBL" id="NPZM01000162">
    <property type="protein sequence ID" value="OYE45569.1"/>
    <property type="molecule type" value="Genomic_DNA"/>
</dbReference>
<gene>
    <name evidence="1" type="ORF">BZ172_13405</name>
    <name evidence="2" type="ORF">CI633_26130</name>
    <name evidence="3" type="ORF">CI727_03790</name>
</gene>
<evidence type="ECO:0000313" key="4">
    <source>
        <dbReference type="Proteomes" id="UP000194501"/>
    </source>
</evidence>
<name>A0A0I0ZJA3_SHISO</name>
<protein>
    <submittedName>
        <fullName evidence="2">Uncharacterized protein</fullName>
    </submittedName>
</protein>
<reference evidence="1 4" key="1">
    <citation type="submission" date="2017-02" db="EMBL/GenBank/DDBJ databases">
        <authorList>
            <person name="Svab D."/>
            <person name="Balint B."/>
            <person name="Maroti G."/>
            <person name="Vasarhelyi B."/>
            <person name="Horvath B."/>
            <person name="Toth I."/>
        </authorList>
    </citation>
    <scope>NUCLEOTIDE SEQUENCE [LARGE SCALE GENOMIC DNA]</scope>
    <source>
        <strain evidence="1">75/02</strain>
    </source>
</reference>